<keyword evidence="2" id="KW-0479">Metal-binding</keyword>
<dbReference type="Proteomes" id="UP001163336">
    <property type="component" value="Chromosome"/>
</dbReference>
<evidence type="ECO:0000256" key="4">
    <source>
        <dbReference type="ARBA" id="ARBA00022833"/>
    </source>
</evidence>
<organism evidence="7 8">
    <name type="scientific">Massilia varians</name>
    <dbReference type="NCBI Taxonomy" id="457921"/>
    <lineage>
        <taxon>Bacteria</taxon>
        <taxon>Pseudomonadati</taxon>
        <taxon>Pseudomonadota</taxon>
        <taxon>Betaproteobacteria</taxon>
        <taxon>Burkholderiales</taxon>
        <taxon>Oxalobacteraceae</taxon>
        <taxon>Telluria group</taxon>
        <taxon>Massilia</taxon>
    </lineage>
</organism>
<proteinExistence type="predicted"/>
<reference evidence="7" key="1">
    <citation type="submission" date="2022-11" db="EMBL/GenBank/DDBJ databases">
        <title>Isolation and characterization of PLA-degrading bacterium Massilia sp. from Antarctic soil.</title>
        <authorList>
            <person name="Sato K."/>
            <person name="Gomez-Fuentes C."/>
            <person name="Ahmad S.A."/>
            <person name="Zulkharnain A."/>
        </authorList>
    </citation>
    <scope>NUCLEOTIDE SEQUENCE</scope>
    <source>
        <strain evidence="7">N-3</strain>
    </source>
</reference>
<protein>
    <recommendedName>
        <fullName evidence="6">MPN domain-containing protein</fullName>
    </recommendedName>
</protein>
<gene>
    <name evidence="7" type="ORF">MasN3_27350</name>
</gene>
<evidence type="ECO:0000313" key="7">
    <source>
        <dbReference type="EMBL" id="BDT59241.1"/>
    </source>
</evidence>
<keyword evidence="5" id="KW-0482">Metalloprotease</keyword>
<keyword evidence="8" id="KW-1185">Reference proteome</keyword>
<sequence>MSKQKLVYRIPGAVWSLEFPPNAVALLTSKAQRRWWSKERVGQLYSADLTGSAAEVSVVTTLTSKSSSYTSVRLDMPEVEEERTKQFEKGLHCLGFWHTHPEPVPEPSPADIAMAADHARAAKEVFAGIVFIIVGTARPPDGIGVWVHDGTTLWRALPDA</sequence>
<dbReference type="Pfam" id="PF14464">
    <property type="entry name" value="Prok-JAB"/>
    <property type="match status" value="1"/>
</dbReference>
<keyword evidence="3" id="KW-0378">Hydrolase</keyword>
<name>A0ABM8C7K4_9BURK</name>
<evidence type="ECO:0000256" key="5">
    <source>
        <dbReference type="ARBA" id="ARBA00023049"/>
    </source>
</evidence>
<keyword evidence="4" id="KW-0862">Zinc</keyword>
<dbReference type="InterPro" id="IPR028090">
    <property type="entry name" value="JAB_dom_prok"/>
</dbReference>
<keyword evidence="1" id="KW-0645">Protease</keyword>
<dbReference type="EMBL" id="AP026966">
    <property type="protein sequence ID" value="BDT59241.1"/>
    <property type="molecule type" value="Genomic_DNA"/>
</dbReference>
<accession>A0ABM8C7K4</accession>
<evidence type="ECO:0000259" key="6">
    <source>
        <dbReference type="PROSITE" id="PS50249"/>
    </source>
</evidence>
<evidence type="ECO:0000313" key="8">
    <source>
        <dbReference type="Proteomes" id="UP001163336"/>
    </source>
</evidence>
<dbReference type="InterPro" id="IPR037518">
    <property type="entry name" value="MPN"/>
</dbReference>
<dbReference type="Gene3D" id="3.40.140.10">
    <property type="entry name" value="Cytidine Deaminase, domain 2"/>
    <property type="match status" value="1"/>
</dbReference>
<dbReference type="RefSeq" id="WP_281907832.1">
    <property type="nucleotide sequence ID" value="NZ_AP026966.1"/>
</dbReference>
<dbReference type="PROSITE" id="PS50249">
    <property type="entry name" value="MPN"/>
    <property type="match status" value="1"/>
</dbReference>
<evidence type="ECO:0000256" key="2">
    <source>
        <dbReference type="ARBA" id="ARBA00022723"/>
    </source>
</evidence>
<evidence type="ECO:0000256" key="3">
    <source>
        <dbReference type="ARBA" id="ARBA00022801"/>
    </source>
</evidence>
<feature type="domain" description="MPN" evidence="6">
    <location>
        <begin position="17"/>
        <end position="154"/>
    </location>
</feature>
<dbReference type="SUPFAM" id="SSF102712">
    <property type="entry name" value="JAB1/MPN domain"/>
    <property type="match status" value="1"/>
</dbReference>
<evidence type="ECO:0000256" key="1">
    <source>
        <dbReference type="ARBA" id="ARBA00022670"/>
    </source>
</evidence>